<name>A0ABQ2FB59_9MICO</name>
<feature type="compositionally biased region" description="Basic and acidic residues" evidence="1">
    <location>
        <begin position="52"/>
        <end position="62"/>
    </location>
</feature>
<sequence>MAPEYRARNETAASCAGLIEDGWNGSAAVELVVVDMVASCGDLDPGQVGARRQPDEAVDSHDATPTPSTRPVAAK</sequence>
<evidence type="ECO:0000256" key="1">
    <source>
        <dbReference type="SAM" id="MobiDB-lite"/>
    </source>
</evidence>
<accession>A0ABQ2FB59</accession>
<feature type="region of interest" description="Disordered" evidence="1">
    <location>
        <begin position="45"/>
        <end position="75"/>
    </location>
</feature>
<evidence type="ECO:0000313" key="3">
    <source>
        <dbReference type="Proteomes" id="UP000662111"/>
    </source>
</evidence>
<dbReference type="Proteomes" id="UP000662111">
    <property type="component" value="Unassembled WGS sequence"/>
</dbReference>
<comment type="caution">
    <text evidence="2">The sequence shown here is derived from an EMBL/GenBank/DDBJ whole genome shotgun (WGS) entry which is preliminary data.</text>
</comment>
<reference evidence="3" key="1">
    <citation type="journal article" date="2019" name="Int. J. Syst. Evol. Microbiol.">
        <title>The Global Catalogue of Microorganisms (GCM) 10K type strain sequencing project: providing services to taxonomists for standard genome sequencing and annotation.</title>
        <authorList>
            <consortium name="The Broad Institute Genomics Platform"/>
            <consortium name="The Broad Institute Genome Sequencing Center for Infectious Disease"/>
            <person name="Wu L."/>
            <person name="Ma J."/>
        </authorList>
    </citation>
    <scope>NUCLEOTIDE SEQUENCE [LARGE SCALE GENOMIC DNA]</scope>
    <source>
        <strain evidence="3">CGMCC 1.5362</strain>
    </source>
</reference>
<keyword evidence="3" id="KW-1185">Reference proteome</keyword>
<proteinExistence type="predicted"/>
<organism evidence="2 3">
    <name type="scientific">Ornithinimicrobium pekingense</name>
    <dbReference type="NCBI Taxonomy" id="384677"/>
    <lineage>
        <taxon>Bacteria</taxon>
        <taxon>Bacillati</taxon>
        <taxon>Actinomycetota</taxon>
        <taxon>Actinomycetes</taxon>
        <taxon>Micrococcales</taxon>
        <taxon>Ornithinimicrobiaceae</taxon>
        <taxon>Ornithinimicrobium</taxon>
    </lineage>
</organism>
<evidence type="ECO:0000313" key="2">
    <source>
        <dbReference type="EMBL" id="GGK79345.1"/>
    </source>
</evidence>
<dbReference type="EMBL" id="BMLB01000007">
    <property type="protein sequence ID" value="GGK79345.1"/>
    <property type="molecule type" value="Genomic_DNA"/>
</dbReference>
<gene>
    <name evidence="2" type="ORF">GCM10011509_29810</name>
</gene>
<protein>
    <submittedName>
        <fullName evidence="2">Uncharacterized protein</fullName>
    </submittedName>
</protein>